<feature type="compositionally biased region" description="Low complexity" evidence="1">
    <location>
        <begin position="141"/>
        <end position="152"/>
    </location>
</feature>
<feature type="region of interest" description="Disordered" evidence="1">
    <location>
        <begin position="141"/>
        <end position="210"/>
    </location>
</feature>
<dbReference type="OrthoDB" id="441367at2759"/>
<evidence type="ECO:0000313" key="2">
    <source>
        <dbReference type="EMBL" id="CAE7228582.1"/>
    </source>
</evidence>
<name>A0A812KR15_SYMPI</name>
<dbReference type="AlphaFoldDB" id="A0A812KR15"/>
<evidence type="ECO:0000313" key="3">
    <source>
        <dbReference type="Proteomes" id="UP000649617"/>
    </source>
</evidence>
<accession>A0A812KR15</accession>
<gene>
    <name evidence="2" type="ORF">SPIL2461_LOCUS3351</name>
</gene>
<protein>
    <submittedName>
        <fullName evidence="2">Uncharacterized protein</fullName>
    </submittedName>
</protein>
<keyword evidence="3" id="KW-1185">Reference proteome</keyword>
<comment type="caution">
    <text evidence="2">The sequence shown here is derived from an EMBL/GenBank/DDBJ whole genome shotgun (WGS) entry which is preliminary data.</text>
</comment>
<dbReference type="EMBL" id="CAJNIZ010004060">
    <property type="protein sequence ID" value="CAE7228582.1"/>
    <property type="molecule type" value="Genomic_DNA"/>
</dbReference>
<organism evidence="2 3">
    <name type="scientific">Symbiodinium pilosum</name>
    <name type="common">Dinoflagellate</name>
    <dbReference type="NCBI Taxonomy" id="2952"/>
    <lineage>
        <taxon>Eukaryota</taxon>
        <taxon>Sar</taxon>
        <taxon>Alveolata</taxon>
        <taxon>Dinophyceae</taxon>
        <taxon>Suessiales</taxon>
        <taxon>Symbiodiniaceae</taxon>
        <taxon>Symbiodinium</taxon>
    </lineage>
</organism>
<feature type="region of interest" description="Disordered" evidence="1">
    <location>
        <begin position="228"/>
        <end position="263"/>
    </location>
</feature>
<dbReference type="Proteomes" id="UP000649617">
    <property type="component" value="Unassembled WGS sequence"/>
</dbReference>
<evidence type="ECO:0000256" key="1">
    <source>
        <dbReference type="SAM" id="MobiDB-lite"/>
    </source>
</evidence>
<feature type="compositionally biased region" description="Low complexity" evidence="1">
    <location>
        <begin position="234"/>
        <end position="244"/>
    </location>
</feature>
<sequence>MYCHAASSAIATSGPHCPKEISKLAEKAKNNAAQRSYLFEHWLLCQGCWAKSSLVARLRSKKANRRKGLRRWYTKQELIDRHGESVALAIIEAKENDDEKRETEIRNHPECPQRKDMIQYKCLCEETEEDVDEEELENVFEANVASTSSDSKSGADEDEEEDAGDKKRSKSKKPKAKKKAKSPKKAKAKTKAKAKAKSKGKDTKKARLQCTASQHIWLRIPLRSGKFDARRGAAGESSAGSQGAKKQSEEGGLAQLVFPRYNY</sequence>
<proteinExistence type="predicted"/>
<feature type="compositionally biased region" description="Basic residues" evidence="1">
    <location>
        <begin position="167"/>
        <end position="198"/>
    </location>
</feature>
<reference evidence="2" key="1">
    <citation type="submission" date="2021-02" db="EMBL/GenBank/DDBJ databases">
        <authorList>
            <person name="Dougan E. K."/>
            <person name="Rhodes N."/>
            <person name="Thang M."/>
            <person name="Chan C."/>
        </authorList>
    </citation>
    <scope>NUCLEOTIDE SEQUENCE</scope>
</reference>